<dbReference type="InterPro" id="IPR012337">
    <property type="entry name" value="RNaseH-like_sf"/>
</dbReference>
<evidence type="ECO:0000313" key="2">
    <source>
        <dbReference type="EMBL" id="CNI71772.1"/>
    </source>
</evidence>
<dbReference type="EMBL" id="CWJL01000127">
    <property type="protein sequence ID" value="CRY69802.1"/>
    <property type="molecule type" value="Genomic_DNA"/>
</dbReference>
<evidence type="ECO:0000313" key="5">
    <source>
        <dbReference type="Proteomes" id="UP000045840"/>
    </source>
</evidence>
<dbReference type="Proteomes" id="UP000045840">
    <property type="component" value="Unassembled WGS sequence"/>
</dbReference>
<dbReference type="InterPro" id="IPR048020">
    <property type="entry name" value="Transpos_IS3"/>
</dbReference>
<dbReference type="InterPro" id="IPR001584">
    <property type="entry name" value="Integrase_cat-core"/>
</dbReference>
<dbReference type="InterPro" id="IPR050900">
    <property type="entry name" value="Transposase_IS3/IS150/IS904"/>
</dbReference>
<dbReference type="STRING" id="1288385.ERS137968_04960"/>
<reference evidence="3 4" key="2">
    <citation type="submission" date="2015-03" db="EMBL/GenBank/DDBJ databases">
        <authorList>
            <consortium name="Pathogen Informatics"/>
            <person name="Murphy D."/>
        </authorList>
    </citation>
    <scope>NUCLEOTIDE SEQUENCE [LARGE SCALE GENOMIC DNA]</scope>
    <source>
        <strain evidence="3">Type strain: CIP110230</strain>
        <strain evidence="4">type strain: CIP110230</strain>
    </source>
</reference>
<dbReference type="Gene3D" id="3.30.420.10">
    <property type="entry name" value="Ribonuclease H-like superfamily/Ribonuclease H"/>
    <property type="match status" value="1"/>
</dbReference>
<dbReference type="NCBIfam" id="NF033516">
    <property type="entry name" value="transpos_IS3"/>
    <property type="match status" value="1"/>
</dbReference>
<reference evidence="2" key="3">
    <citation type="submission" date="2015-03" db="EMBL/GenBank/DDBJ databases">
        <authorList>
            <person name="Murphy D."/>
        </authorList>
    </citation>
    <scope>NUCLEOTIDE SEQUENCE [LARGE SCALE GENOMIC DNA]</scope>
    <source>
        <strain evidence="2">A125KOH2</strain>
    </source>
</reference>
<proteinExistence type="predicted"/>
<dbReference type="PROSITE" id="PS50994">
    <property type="entry name" value="INTEGRASE"/>
    <property type="match status" value="1"/>
</dbReference>
<protein>
    <submittedName>
        <fullName evidence="2 3">Transposase</fullName>
    </submittedName>
</protein>
<feature type="domain" description="Integrase catalytic" evidence="1">
    <location>
        <begin position="52"/>
        <end position="215"/>
    </location>
</feature>
<dbReference type="Pfam" id="PF00665">
    <property type="entry name" value="rve"/>
    <property type="match status" value="1"/>
</dbReference>
<dbReference type="EMBL" id="CQAZ01000115">
    <property type="protein sequence ID" value="CNI71772.1"/>
    <property type="molecule type" value="Genomic_DNA"/>
</dbReference>
<evidence type="ECO:0000313" key="4">
    <source>
        <dbReference type="Proteomes" id="UP000044625"/>
    </source>
</evidence>
<name>A0A0T9RMB7_9GAMM</name>
<reference evidence="5" key="1">
    <citation type="submission" date="2015-03" db="EMBL/GenBank/DDBJ databases">
        <authorList>
            <consortium name="Pathogen Informatics"/>
        </authorList>
    </citation>
    <scope>NUCLEOTIDE SEQUENCE [LARGE SCALE GENOMIC DNA]</scope>
    <source>
        <strain evidence="5">A125KOH2</strain>
    </source>
</reference>
<evidence type="ECO:0000259" key="1">
    <source>
        <dbReference type="PROSITE" id="PS50994"/>
    </source>
</evidence>
<dbReference type="PANTHER" id="PTHR46889">
    <property type="entry name" value="TRANSPOSASE INSF FOR INSERTION SEQUENCE IS3B-RELATED"/>
    <property type="match status" value="1"/>
</dbReference>
<dbReference type="InterPro" id="IPR036397">
    <property type="entry name" value="RNaseH_sf"/>
</dbReference>
<organism evidence="2 5">
    <name type="scientific">Yersinia pekkanenii</name>
    <dbReference type="NCBI Taxonomy" id="1288385"/>
    <lineage>
        <taxon>Bacteria</taxon>
        <taxon>Pseudomonadati</taxon>
        <taxon>Pseudomonadota</taxon>
        <taxon>Gammaproteobacteria</taxon>
        <taxon>Enterobacterales</taxon>
        <taxon>Yersiniaceae</taxon>
        <taxon>Yersinia</taxon>
    </lineage>
</organism>
<keyword evidence="4" id="KW-1185">Reference proteome</keyword>
<sequence length="225" mass="26029">MVTNKGVKLGRWLAGKLMAELNMTSCQLPTHKYKRGGQEHVDISNLLERQFAVTQPNEVWCGDVTYIWTGKRWAYLAVVLDLFARKPIGWAMSFSPDSALTGKALQMAWELRGRPGGVMFHSDQGSHYTSKKYRQLLWRYQIKQSLSRRGNCWDNAPMERFFRSLKSEWVPTTGYQSFGEGRNAITRYITGYYSELRPHWYNGGLTPNESERLFYEQSTTVANFS</sequence>
<dbReference type="GO" id="GO:0003676">
    <property type="term" value="F:nucleic acid binding"/>
    <property type="evidence" value="ECO:0007669"/>
    <property type="project" value="InterPro"/>
</dbReference>
<dbReference type="SUPFAM" id="SSF53098">
    <property type="entry name" value="Ribonuclease H-like"/>
    <property type="match status" value="1"/>
</dbReference>
<dbReference type="GO" id="GO:0015074">
    <property type="term" value="P:DNA integration"/>
    <property type="evidence" value="ECO:0007669"/>
    <property type="project" value="InterPro"/>
</dbReference>
<dbReference type="PANTHER" id="PTHR46889:SF4">
    <property type="entry name" value="TRANSPOSASE INSO FOR INSERTION SEQUENCE ELEMENT IS911B-RELATED"/>
    <property type="match status" value="1"/>
</dbReference>
<accession>A0A0T9RMB7</accession>
<dbReference type="Proteomes" id="UP000044625">
    <property type="component" value="Unassembled WGS sequence"/>
</dbReference>
<gene>
    <name evidence="2" type="ORF">ERS008529_04741</name>
    <name evidence="3" type="ORF">ERS137968_04960</name>
</gene>
<dbReference type="AlphaFoldDB" id="A0A0T9RMB7"/>
<evidence type="ECO:0000313" key="3">
    <source>
        <dbReference type="EMBL" id="CRY69802.1"/>
    </source>
</evidence>